<keyword evidence="2" id="KW-1185">Reference proteome</keyword>
<proteinExistence type="predicted"/>
<protein>
    <submittedName>
        <fullName evidence="1">Uncharacterized protein</fullName>
    </submittedName>
</protein>
<gene>
    <name evidence="1" type="ORF">TNCT_292251</name>
</gene>
<accession>A0A8X6KZ51</accession>
<organism evidence="1 2">
    <name type="scientific">Trichonephila clavata</name>
    <name type="common">Joro spider</name>
    <name type="synonym">Nephila clavata</name>
    <dbReference type="NCBI Taxonomy" id="2740835"/>
    <lineage>
        <taxon>Eukaryota</taxon>
        <taxon>Metazoa</taxon>
        <taxon>Ecdysozoa</taxon>
        <taxon>Arthropoda</taxon>
        <taxon>Chelicerata</taxon>
        <taxon>Arachnida</taxon>
        <taxon>Araneae</taxon>
        <taxon>Araneomorphae</taxon>
        <taxon>Entelegynae</taxon>
        <taxon>Araneoidea</taxon>
        <taxon>Nephilidae</taxon>
        <taxon>Trichonephila</taxon>
    </lineage>
</organism>
<evidence type="ECO:0000313" key="2">
    <source>
        <dbReference type="Proteomes" id="UP000887116"/>
    </source>
</evidence>
<dbReference type="Proteomes" id="UP000887116">
    <property type="component" value="Unassembled WGS sequence"/>
</dbReference>
<dbReference type="EMBL" id="BMAO01023737">
    <property type="protein sequence ID" value="GFQ90649.1"/>
    <property type="molecule type" value="Genomic_DNA"/>
</dbReference>
<sequence>MDLTSSSLLTWERSLNRFHSIPTSLWPPPAKSSASCACSEPWVHLPEPVHDQPELTIKDVLRETSYDVHHFEPTWQQMCQDLLQNSSKPL</sequence>
<comment type="caution">
    <text evidence="1">The sequence shown here is derived from an EMBL/GenBank/DDBJ whole genome shotgun (WGS) entry which is preliminary data.</text>
</comment>
<reference evidence="1" key="1">
    <citation type="submission" date="2020-07" db="EMBL/GenBank/DDBJ databases">
        <title>Multicomponent nature underlies the extraordinary mechanical properties of spider dragline silk.</title>
        <authorList>
            <person name="Kono N."/>
            <person name="Nakamura H."/>
            <person name="Mori M."/>
            <person name="Yoshida Y."/>
            <person name="Ohtoshi R."/>
            <person name="Malay A.D."/>
            <person name="Moran D.A.P."/>
            <person name="Tomita M."/>
            <person name="Numata K."/>
            <person name="Arakawa K."/>
        </authorList>
    </citation>
    <scope>NUCLEOTIDE SEQUENCE</scope>
</reference>
<dbReference type="AlphaFoldDB" id="A0A8X6KZ51"/>
<name>A0A8X6KZ51_TRICU</name>
<evidence type="ECO:0000313" key="1">
    <source>
        <dbReference type="EMBL" id="GFQ90649.1"/>
    </source>
</evidence>